<dbReference type="SUPFAM" id="SSF47699">
    <property type="entry name" value="Bifunctional inhibitor/lipid-transfer protein/seed storage 2S albumin"/>
    <property type="match status" value="1"/>
</dbReference>
<proteinExistence type="predicted"/>
<evidence type="ECO:0000259" key="4">
    <source>
        <dbReference type="SMART" id="SM00499"/>
    </source>
</evidence>
<dbReference type="CDD" id="cd01959">
    <property type="entry name" value="nsLTP2"/>
    <property type="match status" value="1"/>
</dbReference>
<dbReference type="EMBL" id="NKXS01001859">
    <property type="protein sequence ID" value="PIN16469.1"/>
    <property type="molecule type" value="Genomic_DNA"/>
</dbReference>
<evidence type="ECO:0000313" key="5">
    <source>
        <dbReference type="EMBL" id="PIN16469.1"/>
    </source>
</evidence>
<name>A0A2G9HFZ0_9LAMI</name>
<keyword evidence="1" id="KW-0813">Transport</keyword>
<accession>A0A2G9HFZ0</accession>
<dbReference type="AlphaFoldDB" id="A0A2G9HFZ0"/>
<keyword evidence="3" id="KW-0732">Signal</keyword>
<sequence length="98" mass="10308">MKKGSGCGVAAWCLAAMVVVLVAEVHETVAVNCNVVELTPCLGAIRGSEDPSPDCCSKLKEQVPCFCGYINNPILRPYVDSPNAKKVAAICDVPTPKC</sequence>
<dbReference type="InterPro" id="IPR036312">
    <property type="entry name" value="Bifun_inhib/LTP/seed_sf"/>
</dbReference>
<evidence type="ECO:0000256" key="1">
    <source>
        <dbReference type="ARBA" id="ARBA00022448"/>
    </source>
</evidence>
<feature type="signal peptide" evidence="3">
    <location>
        <begin position="1"/>
        <end position="30"/>
    </location>
</feature>
<dbReference type="EMBL" id="NKXS01000024">
    <property type="protein sequence ID" value="PIN26969.1"/>
    <property type="molecule type" value="Genomic_DNA"/>
</dbReference>
<protein>
    <recommendedName>
        <fullName evidence="4">Bifunctional inhibitor/plant lipid transfer protein/seed storage helical domain-containing protein</fullName>
    </recommendedName>
</protein>
<keyword evidence="7" id="KW-1185">Reference proteome</keyword>
<evidence type="ECO:0000313" key="7">
    <source>
        <dbReference type="Proteomes" id="UP000231279"/>
    </source>
</evidence>
<dbReference type="Pfam" id="PF00234">
    <property type="entry name" value="Tryp_alpha_amyl"/>
    <property type="match status" value="1"/>
</dbReference>
<reference evidence="7" key="2">
    <citation type="journal article" date="2018" name="Gigascience">
        <title>Genome assembly of the Pink Ipe (Handroanthus impetiginosus, Bignoniaceae), a highly valued, ecologically keystone Neotropical timber forest tree.</title>
        <authorList>
            <person name="Silva-Junior O.B."/>
            <person name="Grattapaglia D."/>
            <person name="Novaes E."/>
            <person name="Collevatti R.G."/>
        </authorList>
    </citation>
    <scope>NUCLEOTIDE SEQUENCE [LARGE SCALE GENOMIC DNA]</scope>
    <source>
        <strain evidence="7">cv. UFG-1</strain>
    </source>
</reference>
<evidence type="ECO:0000256" key="3">
    <source>
        <dbReference type="SAM" id="SignalP"/>
    </source>
</evidence>
<dbReference type="Proteomes" id="UP000231279">
    <property type="component" value="Unassembled WGS sequence"/>
</dbReference>
<dbReference type="InterPro" id="IPR033872">
    <property type="entry name" value="nsLTP2"/>
</dbReference>
<dbReference type="GO" id="GO:0006869">
    <property type="term" value="P:lipid transport"/>
    <property type="evidence" value="ECO:0007669"/>
    <property type="project" value="InterPro"/>
</dbReference>
<keyword evidence="2" id="KW-0446">Lipid-binding</keyword>
<dbReference type="OrthoDB" id="665742at2759"/>
<dbReference type="STRING" id="429701.A0A2G9HFZ0"/>
<dbReference type="SMART" id="SM00499">
    <property type="entry name" value="AAI"/>
    <property type="match status" value="1"/>
</dbReference>
<dbReference type="GO" id="GO:0008289">
    <property type="term" value="F:lipid binding"/>
    <property type="evidence" value="ECO:0007669"/>
    <property type="project" value="UniProtKB-KW"/>
</dbReference>
<reference evidence="5" key="3">
    <citation type="journal article" date="2018" name="Gigascience">
        <title>Genome assembly of the pink ipe (Handroanthus impetiginosus, Bignoniaceae), a highly-valued ecologically keystone neotropical timber forest tree.</title>
        <authorList>
            <person name="Silva-Junior O.B."/>
            <person name="Novaes E."/>
            <person name="Grattapaglia D."/>
            <person name="Collevatti R.G."/>
        </authorList>
    </citation>
    <scope>NUCLEOTIDE SEQUENCE [LARGE SCALE GENOMIC DNA]</scope>
    <source>
        <strain evidence="5">UFG-1</strain>
        <tissue evidence="5">Leaf</tissue>
    </source>
</reference>
<dbReference type="PANTHER" id="PTHR33214">
    <property type="entry name" value="BIFUNCTIONAL INHIBITOR/LIPID-TRANSFER PROTEIN/SEED STORAGE 2S ALBUMIN SUPERFAMILY PROTEIN"/>
    <property type="match status" value="1"/>
</dbReference>
<dbReference type="InterPro" id="IPR016140">
    <property type="entry name" value="Bifunc_inhib/LTP/seed_store"/>
</dbReference>
<comment type="caution">
    <text evidence="5">The sequence shown here is derived from an EMBL/GenBank/DDBJ whole genome shotgun (WGS) entry which is preliminary data.</text>
</comment>
<gene>
    <name evidence="6" type="ORF">CDL12_00270</name>
    <name evidence="5" type="ORF">CDL12_10881</name>
</gene>
<feature type="chain" id="PRO_5015080142" description="Bifunctional inhibitor/plant lipid transfer protein/seed storage helical domain-containing protein" evidence="3">
    <location>
        <begin position="31"/>
        <end position="98"/>
    </location>
</feature>
<organism evidence="5 7">
    <name type="scientific">Handroanthus impetiginosus</name>
    <dbReference type="NCBI Taxonomy" id="429701"/>
    <lineage>
        <taxon>Eukaryota</taxon>
        <taxon>Viridiplantae</taxon>
        <taxon>Streptophyta</taxon>
        <taxon>Embryophyta</taxon>
        <taxon>Tracheophyta</taxon>
        <taxon>Spermatophyta</taxon>
        <taxon>Magnoliopsida</taxon>
        <taxon>eudicotyledons</taxon>
        <taxon>Gunneridae</taxon>
        <taxon>Pentapetalae</taxon>
        <taxon>asterids</taxon>
        <taxon>lamiids</taxon>
        <taxon>Lamiales</taxon>
        <taxon>Bignoniaceae</taxon>
        <taxon>Crescentiina</taxon>
        <taxon>Tabebuia alliance</taxon>
        <taxon>Handroanthus</taxon>
    </lineage>
</organism>
<dbReference type="Gene3D" id="1.10.110.10">
    <property type="entry name" value="Plant lipid-transfer and hydrophobic proteins"/>
    <property type="match status" value="1"/>
</dbReference>
<feature type="domain" description="Bifunctional inhibitor/plant lipid transfer protein/seed storage helical" evidence="4">
    <location>
        <begin position="33"/>
        <end position="98"/>
    </location>
</feature>
<evidence type="ECO:0000313" key="6">
    <source>
        <dbReference type="EMBL" id="PIN26969.1"/>
    </source>
</evidence>
<dbReference type="PANTHER" id="PTHR33214:SF69">
    <property type="entry name" value="BIFUNCTIONAL INHIBITOR_LIPID-TRANSFER PROTEIN_SEED STORAGE 2S ALBUMIN SUPERFAMILY PROTEIN"/>
    <property type="match status" value="1"/>
</dbReference>
<reference evidence="5" key="1">
    <citation type="submission" date="2017-07" db="EMBL/GenBank/DDBJ databases">
        <authorList>
            <person name="Sun Z.S."/>
            <person name="Albrecht U."/>
            <person name="Echele G."/>
            <person name="Lee C.C."/>
        </authorList>
    </citation>
    <scope>NUCLEOTIDE SEQUENCE</scope>
    <source>
        <strain evidence="5">UFG-1</strain>
        <tissue evidence="5">Leaf</tissue>
    </source>
</reference>
<evidence type="ECO:0000256" key="2">
    <source>
        <dbReference type="ARBA" id="ARBA00023121"/>
    </source>
</evidence>